<keyword evidence="1" id="KW-0732">Signal</keyword>
<feature type="signal peptide" evidence="1">
    <location>
        <begin position="1"/>
        <end position="22"/>
    </location>
</feature>
<dbReference type="AlphaFoldDB" id="A0A326RZV8"/>
<keyword evidence="3" id="KW-1185">Reference proteome</keyword>
<feature type="chain" id="PRO_5016388894" evidence="1">
    <location>
        <begin position="23"/>
        <end position="239"/>
    </location>
</feature>
<dbReference type="Proteomes" id="UP000248917">
    <property type="component" value="Unassembled WGS sequence"/>
</dbReference>
<evidence type="ECO:0000313" key="3">
    <source>
        <dbReference type="Proteomes" id="UP000248917"/>
    </source>
</evidence>
<accession>A0A326RZV8</accession>
<gene>
    <name evidence="2" type="ORF">CLV31_101206</name>
</gene>
<name>A0A326RZV8_9BACT</name>
<comment type="caution">
    <text evidence="2">The sequence shown here is derived from an EMBL/GenBank/DDBJ whole genome shotgun (WGS) entry which is preliminary data.</text>
</comment>
<dbReference type="RefSeq" id="WP_111391019.1">
    <property type="nucleotide sequence ID" value="NZ_QKTX01000001.1"/>
</dbReference>
<proteinExistence type="predicted"/>
<reference evidence="2 3" key="1">
    <citation type="submission" date="2018-06" db="EMBL/GenBank/DDBJ databases">
        <title>Genomic Encyclopedia of Archaeal and Bacterial Type Strains, Phase II (KMG-II): from individual species to whole genera.</title>
        <authorList>
            <person name="Goeker M."/>
        </authorList>
    </citation>
    <scope>NUCLEOTIDE SEQUENCE [LARGE SCALE GENOMIC DNA]</scope>
    <source>
        <strain evidence="2 3">T4</strain>
    </source>
</reference>
<organism evidence="2 3">
    <name type="scientific">Algoriphagus aquaeductus</name>
    <dbReference type="NCBI Taxonomy" id="475299"/>
    <lineage>
        <taxon>Bacteria</taxon>
        <taxon>Pseudomonadati</taxon>
        <taxon>Bacteroidota</taxon>
        <taxon>Cytophagia</taxon>
        <taxon>Cytophagales</taxon>
        <taxon>Cyclobacteriaceae</taxon>
        <taxon>Algoriphagus</taxon>
    </lineage>
</organism>
<dbReference type="OrthoDB" id="824968at2"/>
<dbReference type="EMBL" id="QKTX01000001">
    <property type="protein sequence ID" value="PZV87333.1"/>
    <property type="molecule type" value="Genomic_DNA"/>
</dbReference>
<evidence type="ECO:0000313" key="2">
    <source>
        <dbReference type="EMBL" id="PZV87333.1"/>
    </source>
</evidence>
<protein>
    <submittedName>
        <fullName evidence="2">Outer membrane protein with beta-barrel domain</fullName>
    </submittedName>
</protein>
<evidence type="ECO:0000256" key="1">
    <source>
        <dbReference type="SAM" id="SignalP"/>
    </source>
</evidence>
<sequence>MDRFAICIILACFLVIPSPSKAQGIFHGGMYGTMGMPTTEMKRSIFGEKNFPGLGGGVNVLVNPKGRGLFSPVHLGAEFNYIYLGKEKIDASPTYPPLKTNYNFVTVGPIIRYFPFEKEEGFTPFFDGGFGWKILSTSTQFDDTLLETIINGEEAVQLMSTKFGGLGLNLGVGFFNRQLPKEGEPNTASFYMKILYQYGDTINFVERGSIQVDNLGNFSYQTGRTKTSMIILQIGLALH</sequence>